<dbReference type="AlphaFoldDB" id="M2UKZ4"/>
<accession>M2UKZ4</accession>
<evidence type="ECO:0000313" key="3">
    <source>
        <dbReference type="Proteomes" id="UP000016936"/>
    </source>
</evidence>
<keyword evidence="3" id="KW-1185">Reference proteome</keyword>
<evidence type="ECO:0000313" key="2">
    <source>
        <dbReference type="EMBL" id="EMD88627.1"/>
    </source>
</evidence>
<gene>
    <name evidence="2" type="ORF">COCHEDRAFT_1022945</name>
</gene>
<proteinExistence type="predicted"/>
<reference evidence="3" key="2">
    <citation type="journal article" date="2013" name="PLoS Genet.">
        <title>Comparative genome structure, secondary metabolite, and effector coding capacity across Cochliobolus pathogens.</title>
        <authorList>
            <person name="Condon B.J."/>
            <person name="Leng Y."/>
            <person name="Wu D."/>
            <person name="Bushley K.E."/>
            <person name="Ohm R.A."/>
            <person name="Otillar R."/>
            <person name="Martin J."/>
            <person name="Schackwitz W."/>
            <person name="Grimwood J."/>
            <person name="MohdZainudin N."/>
            <person name="Xue C."/>
            <person name="Wang R."/>
            <person name="Manning V.A."/>
            <person name="Dhillon B."/>
            <person name="Tu Z.J."/>
            <person name="Steffenson B.J."/>
            <person name="Salamov A."/>
            <person name="Sun H."/>
            <person name="Lowry S."/>
            <person name="LaButti K."/>
            <person name="Han J."/>
            <person name="Copeland A."/>
            <person name="Lindquist E."/>
            <person name="Barry K."/>
            <person name="Schmutz J."/>
            <person name="Baker S.E."/>
            <person name="Ciuffetti L.M."/>
            <person name="Grigoriev I.V."/>
            <person name="Zhong S."/>
            <person name="Turgeon B.G."/>
        </authorList>
    </citation>
    <scope>NUCLEOTIDE SEQUENCE [LARGE SCALE GENOMIC DNA]</scope>
    <source>
        <strain evidence="3">C5 / ATCC 48332 / race O</strain>
    </source>
</reference>
<sequence length="49" mass="5435">MDGFNLAADNPTQDHTLGDDYSIPRMSGFQATRTGSEYHKSTKKINTLC</sequence>
<name>M2UKZ4_COCH5</name>
<protein>
    <submittedName>
        <fullName evidence="2">Uncharacterized protein</fullName>
    </submittedName>
</protein>
<feature type="region of interest" description="Disordered" evidence="1">
    <location>
        <begin position="1"/>
        <end position="22"/>
    </location>
</feature>
<dbReference type="EMBL" id="KB445580">
    <property type="protein sequence ID" value="EMD88627.1"/>
    <property type="molecule type" value="Genomic_DNA"/>
</dbReference>
<reference evidence="2 3" key="1">
    <citation type="journal article" date="2012" name="PLoS Pathog.">
        <title>Diverse lifestyles and strategies of plant pathogenesis encoded in the genomes of eighteen Dothideomycetes fungi.</title>
        <authorList>
            <person name="Ohm R.A."/>
            <person name="Feau N."/>
            <person name="Henrissat B."/>
            <person name="Schoch C.L."/>
            <person name="Horwitz B.A."/>
            <person name="Barry K.W."/>
            <person name="Condon B.J."/>
            <person name="Copeland A.C."/>
            <person name="Dhillon B."/>
            <person name="Glaser F."/>
            <person name="Hesse C.N."/>
            <person name="Kosti I."/>
            <person name="LaButti K."/>
            <person name="Lindquist E.A."/>
            <person name="Lucas S."/>
            <person name="Salamov A.A."/>
            <person name="Bradshaw R.E."/>
            <person name="Ciuffetti L."/>
            <person name="Hamelin R.C."/>
            <person name="Kema G.H.J."/>
            <person name="Lawrence C."/>
            <person name="Scott J.A."/>
            <person name="Spatafora J.W."/>
            <person name="Turgeon B.G."/>
            <person name="de Wit P.J.G.M."/>
            <person name="Zhong S."/>
            <person name="Goodwin S.B."/>
            <person name="Grigoriev I.V."/>
        </authorList>
    </citation>
    <scope>NUCLEOTIDE SEQUENCE [LARGE SCALE GENOMIC DNA]</scope>
    <source>
        <strain evidence="3">C5 / ATCC 48332 / race O</strain>
    </source>
</reference>
<organism evidence="2 3">
    <name type="scientific">Cochliobolus heterostrophus (strain C5 / ATCC 48332 / race O)</name>
    <name type="common">Southern corn leaf blight fungus</name>
    <name type="synonym">Bipolaris maydis</name>
    <dbReference type="NCBI Taxonomy" id="701091"/>
    <lineage>
        <taxon>Eukaryota</taxon>
        <taxon>Fungi</taxon>
        <taxon>Dikarya</taxon>
        <taxon>Ascomycota</taxon>
        <taxon>Pezizomycotina</taxon>
        <taxon>Dothideomycetes</taxon>
        <taxon>Pleosporomycetidae</taxon>
        <taxon>Pleosporales</taxon>
        <taxon>Pleosporineae</taxon>
        <taxon>Pleosporaceae</taxon>
        <taxon>Bipolaris</taxon>
    </lineage>
</organism>
<dbReference type="HOGENOM" id="CLU_3142979_0_0_1"/>
<dbReference type="Proteomes" id="UP000016936">
    <property type="component" value="Unassembled WGS sequence"/>
</dbReference>
<evidence type="ECO:0000256" key="1">
    <source>
        <dbReference type="SAM" id="MobiDB-lite"/>
    </source>
</evidence>